<proteinExistence type="predicted"/>
<keyword evidence="5" id="KW-1185">Reference proteome</keyword>
<dbReference type="EMBL" id="UAUF01000009">
    <property type="protein sequence ID" value="SPZ03880.1"/>
    <property type="molecule type" value="Genomic_DNA"/>
</dbReference>
<dbReference type="InterPro" id="IPR051783">
    <property type="entry name" value="NAD(P)-dependent_oxidoreduct"/>
</dbReference>
<dbReference type="Proteomes" id="UP000626180">
    <property type="component" value="Unassembled WGS sequence"/>
</dbReference>
<accession>A0A2X2EB75</accession>
<evidence type="ECO:0000313" key="4">
    <source>
        <dbReference type="Proteomes" id="UP000250443"/>
    </source>
</evidence>
<protein>
    <submittedName>
        <fullName evidence="3">Dehydrogenase</fullName>
    </submittedName>
    <submittedName>
        <fullName evidence="2">NAD(P)-dependent oxidoreductase</fullName>
    </submittedName>
</protein>
<sequence>MRILVTGASDYIGARLALDLLADKHLVRIHGQPGAMLDALVKQGAEYIPGTLTDTEQARRLCDDIDAVAHCTDGVGDLSAQAMDASFSFIEACLHMRVSRLVYLSSSHVYEAGGEALKEDAVPAKPRTAEAQRRLQIERLVFTAAEFGLDVIVLRPAQIIGLPDNAWAPKLVQLNRQKRLRQLGNGLNRWDFTSMNSLCTALGVALMTEHPDALNKAFNLSEGQSQPVWDVVNYLMRRLKLPVLGQATARIQPKVLLQDMLAAIKSARKEREPDPLHLMDRNFTLDINRARDILGFQPQTTVWKALDEYIENRSARR</sequence>
<dbReference type="PANTHER" id="PTHR48079">
    <property type="entry name" value="PROTEIN YEEZ"/>
    <property type="match status" value="1"/>
</dbReference>
<reference evidence="2 5" key="2">
    <citation type="submission" date="2020-10" db="EMBL/GenBank/DDBJ databases">
        <title>Genome sequences of Pseudomonas isolates.</title>
        <authorList>
            <person name="Wessels L."/>
            <person name="Reich F."/>
            <person name="Hammerl J."/>
        </authorList>
    </citation>
    <scope>NUCLEOTIDE SEQUENCE [LARGE SCALE GENOMIC DNA]</scope>
    <source>
        <strain evidence="2 5">20-MO00624-0</strain>
    </source>
</reference>
<dbReference type="InterPro" id="IPR001509">
    <property type="entry name" value="Epimerase_deHydtase"/>
</dbReference>
<dbReference type="SUPFAM" id="SSF51735">
    <property type="entry name" value="NAD(P)-binding Rossmann-fold domains"/>
    <property type="match status" value="1"/>
</dbReference>
<evidence type="ECO:0000259" key="1">
    <source>
        <dbReference type="Pfam" id="PF01370"/>
    </source>
</evidence>
<dbReference type="EMBL" id="JADMCD010000002">
    <property type="protein sequence ID" value="MBF8640231.1"/>
    <property type="molecule type" value="Genomic_DNA"/>
</dbReference>
<dbReference type="RefSeq" id="WP_010795276.1">
    <property type="nucleotide sequence ID" value="NZ_FQYS01000001.1"/>
</dbReference>
<dbReference type="GO" id="GO:0005737">
    <property type="term" value="C:cytoplasm"/>
    <property type="evidence" value="ECO:0007669"/>
    <property type="project" value="TreeGrafter"/>
</dbReference>
<dbReference type="AlphaFoldDB" id="A0A2X2EB75"/>
<evidence type="ECO:0000313" key="3">
    <source>
        <dbReference type="EMBL" id="SPZ03880.1"/>
    </source>
</evidence>
<dbReference type="InterPro" id="IPR036291">
    <property type="entry name" value="NAD(P)-bd_dom_sf"/>
</dbReference>
<dbReference type="Pfam" id="PF01370">
    <property type="entry name" value="Epimerase"/>
    <property type="match status" value="1"/>
</dbReference>
<evidence type="ECO:0000313" key="5">
    <source>
        <dbReference type="Proteomes" id="UP000626180"/>
    </source>
</evidence>
<gene>
    <name evidence="2" type="ORF">IRZ65_06020</name>
    <name evidence="3" type="ORF">NCTC11842_01221</name>
</gene>
<feature type="domain" description="NAD-dependent epimerase/dehydratase" evidence="1">
    <location>
        <begin position="3"/>
        <end position="219"/>
    </location>
</feature>
<dbReference type="GO" id="GO:0004029">
    <property type="term" value="F:aldehyde dehydrogenase (NAD+) activity"/>
    <property type="evidence" value="ECO:0007669"/>
    <property type="project" value="TreeGrafter"/>
</dbReference>
<organism evidence="3 4">
    <name type="scientific">Pseudomonas luteola</name>
    <dbReference type="NCBI Taxonomy" id="47886"/>
    <lineage>
        <taxon>Bacteria</taxon>
        <taxon>Pseudomonadati</taxon>
        <taxon>Pseudomonadota</taxon>
        <taxon>Gammaproteobacteria</taxon>
        <taxon>Pseudomonadales</taxon>
        <taxon>Pseudomonadaceae</taxon>
        <taxon>Pseudomonas</taxon>
    </lineage>
</organism>
<dbReference type="PANTHER" id="PTHR48079:SF6">
    <property type="entry name" value="NAD(P)-BINDING DOMAIN-CONTAINING PROTEIN-RELATED"/>
    <property type="match status" value="1"/>
</dbReference>
<dbReference type="Proteomes" id="UP000250443">
    <property type="component" value="Unassembled WGS sequence"/>
</dbReference>
<name>A0A2X2EB75_PSELU</name>
<reference evidence="3 4" key="1">
    <citation type="submission" date="2018-06" db="EMBL/GenBank/DDBJ databases">
        <authorList>
            <consortium name="Pathogen Informatics"/>
            <person name="Doyle S."/>
        </authorList>
    </citation>
    <scope>NUCLEOTIDE SEQUENCE [LARGE SCALE GENOMIC DNA]</scope>
    <source>
        <strain evidence="3 4">NCTC11842</strain>
    </source>
</reference>
<evidence type="ECO:0000313" key="2">
    <source>
        <dbReference type="EMBL" id="MBF8640231.1"/>
    </source>
</evidence>
<dbReference type="Gene3D" id="3.40.50.720">
    <property type="entry name" value="NAD(P)-binding Rossmann-like Domain"/>
    <property type="match status" value="1"/>
</dbReference>